<reference evidence="2 3" key="1">
    <citation type="journal article" date="2011" name="PLoS Pathog.">
        <title>Endophytic Life Strategies Decoded by Genome and Transcriptome Analyses of the Mutualistic Root Symbiont Piriformospora indica.</title>
        <authorList>
            <person name="Zuccaro A."/>
            <person name="Lahrmann U."/>
            <person name="Guldener U."/>
            <person name="Langen G."/>
            <person name="Pfiffi S."/>
            <person name="Biedenkopf D."/>
            <person name="Wong P."/>
            <person name="Samans B."/>
            <person name="Grimm C."/>
            <person name="Basiewicz M."/>
            <person name="Murat C."/>
            <person name="Martin F."/>
            <person name="Kogel K.H."/>
        </authorList>
    </citation>
    <scope>NUCLEOTIDE SEQUENCE [LARGE SCALE GENOMIC DNA]</scope>
    <source>
        <strain evidence="2 3">DSM 11827</strain>
    </source>
</reference>
<protein>
    <submittedName>
        <fullName evidence="2">Uncharacterized protein</fullName>
    </submittedName>
</protein>
<keyword evidence="3" id="KW-1185">Reference proteome</keyword>
<dbReference type="HOGENOM" id="CLU_877481_0_0_1"/>
<evidence type="ECO:0000313" key="2">
    <source>
        <dbReference type="EMBL" id="CCA73466.1"/>
    </source>
</evidence>
<dbReference type="Proteomes" id="UP000007148">
    <property type="component" value="Unassembled WGS sequence"/>
</dbReference>
<feature type="region of interest" description="Disordered" evidence="1">
    <location>
        <begin position="1"/>
        <end position="57"/>
    </location>
</feature>
<proteinExistence type="predicted"/>
<sequence>MTPKESACAPTSQREQTRGERSARDTPADKKIKNEIKPTESNTAESESGAPCPVGDLHRAKSRRLLIQDIREAEEARNQGTAKSLQAKAWAGPEIGGIQVVGETGNVEYAPEQTVRTLGRPARKRCRDDIGSADDKLPFEQNETEKCIKRRRKQEEVPTITPTSISSSRIGELDPMEKLARTSFAPRSNAETTLSSLHAKFREDRVQCSALHYLGGQVGEGSSDVVEAGPDEKVLNSLKLPPLSHSEARKRPLNEFEKASDNKRHPTLYDVQSILEMKDIFWTNPEWAIDWDWLIYDRVMDMPENRLMNQVHLFGKI</sequence>
<gene>
    <name evidence="2" type="ORF">PIIN_07420</name>
</gene>
<feature type="compositionally biased region" description="Basic and acidic residues" evidence="1">
    <location>
        <begin position="15"/>
        <end position="38"/>
    </location>
</feature>
<dbReference type="AlphaFoldDB" id="G4TQ73"/>
<name>G4TQ73_SERID</name>
<dbReference type="EMBL" id="CAFZ01000228">
    <property type="protein sequence ID" value="CCA73466.1"/>
    <property type="molecule type" value="Genomic_DNA"/>
</dbReference>
<comment type="caution">
    <text evidence="2">The sequence shown here is derived from an EMBL/GenBank/DDBJ whole genome shotgun (WGS) entry which is preliminary data.</text>
</comment>
<accession>G4TQ73</accession>
<organism evidence="2 3">
    <name type="scientific">Serendipita indica (strain DSM 11827)</name>
    <name type="common">Root endophyte fungus</name>
    <name type="synonym">Piriformospora indica</name>
    <dbReference type="NCBI Taxonomy" id="1109443"/>
    <lineage>
        <taxon>Eukaryota</taxon>
        <taxon>Fungi</taxon>
        <taxon>Dikarya</taxon>
        <taxon>Basidiomycota</taxon>
        <taxon>Agaricomycotina</taxon>
        <taxon>Agaricomycetes</taxon>
        <taxon>Sebacinales</taxon>
        <taxon>Serendipitaceae</taxon>
        <taxon>Serendipita</taxon>
    </lineage>
</organism>
<dbReference type="InParanoid" id="G4TQ73"/>
<evidence type="ECO:0000313" key="3">
    <source>
        <dbReference type="Proteomes" id="UP000007148"/>
    </source>
</evidence>
<evidence type="ECO:0000256" key="1">
    <source>
        <dbReference type="SAM" id="MobiDB-lite"/>
    </source>
</evidence>